<proteinExistence type="predicted"/>
<evidence type="ECO:0000313" key="2">
    <source>
        <dbReference type="Proteomes" id="UP001589611"/>
    </source>
</evidence>
<comment type="caution">
    <text evidence="1">The sequence shown here is derived from an EMBL/GenBank/DDBJ whole genome shotgun (WGS) entry which is preliminary data.</text>
</comment>
<keyword evidence="1" id="KW-0560">Oxidoreductase</keyword>
<dbReference type="InterPro" id="IPR036102">
    <property type="entry name" value="OsmC/Ohrsf"/>
</dbReference>
<dbReference type="PANTHER" id="PTHR35368:SF1">
    <property type="entry name" value="HYDROPEROXIDE REDUCTASE"/>
    <property type="match status" value="1"/>
</dbReference>
<dbReference type="InterPro" id="IPR003718">
    <property type="entry name" value="OsmC/Ohr_fam"/>
</dbReference>
<evidence type="ECO:0000313" key="1">
    <source>
        <dbReference type="EMBL" id="MFB9646561.1"/>
    </source>
</evidence>
<name>A0ABV5T4J6_9MICO</name>
<dbReference type="PANTHER" id="PTHR35368">
    <property type="entry name" value="HYDROPEROXIDE REDUCTASE"/>
    <property type="match status" value="1"/>
</dbReference>
<accession>A0ABV5T4J6</accession>
<organism evidence="1 2">
    <name type="scientific">Microbacterium terregens</name>
    <dbReference type="NCBI Taxonomy" id="69363"/>
    <lineage>
        <taxon>Bacteria</taxon>
        <taxon>Bacillati</taxon>
        <taxon>Actinomycetota</taxon>
        <taxon>Actinomycetes</taxon>
        <taxon>Micrococcales</taxon>
        <taxon>Microbacteriaceae</taxon>
        <taxon>Microbacterium</taxon>
    </lineage>
</organism>
<sequence>MTIADTFTLSDITTTERDDRLEAAAREWSDRIDADRSAAHLTYRVSGAGEGSVATRVRAGGHEFWIDEPAALAGDDVAASPVEYALGALIACQVVVFRLYSNALGIPFDEIVVRAEGDLDAARLFGKDPSVRPGFNAIRLHIDLSGPESAARYEELRQVVDAHCPVLDLFTNPTAVTTSVRKV</sequence>
<protein>
    <submittedName>
        <fullName evidence="1">OsmC family protein</fullName>
        <ecNumber evidence="1">1.11.1.-</ecNumber>
    </submittedName>
</protein>
<dbReference type="GO" id="GO:0004601">
    <property type="term" value="F:peroxidase activity"/>
    <property type="evidence" value="ECO:0007669"/>
    <property type="project" value="UniProtKB-KW"/>
</dbReference>
<reference evidence="1 2" key="1">
    <citation type="submission" date="2024-09" db="EMBL/GenBank/DDBJ databases">
        <authorList>
            <person name="Sun Q."/>
            <person name="Mori K."/>
        </authorList>
    </citation>
    <scope>NUCLEOTIDE SEQUENCE [LARGE SCALE GENOMIC DNA]</scope>
    <source>
        <strain evidence="1 2">JCM 1342</strain>
    </source>
</reference>
<gene>
    <name evidence="1" type="ORF">ACFFPJ_12235</name>
</gene>
<dbReference type="SUPFAM" id="SSF82784">
    <property type="entry name" value="OsmC-like"/>
    <property type="match status" value="1"/>
</dbReference>
<keyword evidence="2" id="KW-1185">Reference proteome</keyword>
<dbReference type="InterPro" id="IPR052924">
    <property type="entry name" value="OsmC/Ohr_hydroprdx_reductase"/>
</dbReference>
<dbReference type="EMBL" id="JBHMBE010000003">
    <property type="protein sequence ID" value="MFB9646561.1"/>
    <property type="molecule type" value="Genomic_DNA"/>
</dbReference>
<dbReference type="Gene3D" id="3.30.300.20">
    <property type="match status" value="1"/>
</dbReference>
<keyword evidence="1" id="KW-0575">Peroxidase</keyword>
<dbReference type="InterPro" id="IPR015946">
    <property type="entry name" value="KH_dom-like_a/b"/>
</dbReference>
<dbReference type="Pfam" id="PF02566">
    <property type="entry name" value="OsmC"/>
    <property type="match status" value="1"/>
</dbReference>
<dbReference type="RefSeq" id="WP_344713516.1">
    <property type="nucleotide sequence ID" value="NZ_BAAAWH010000001.1"/>
</dbReference>
<dbReference type="Proteomes" id="UP001589611">
    <property type="component" value="Unassembled WGS sequence"/>
</dbReference>
<dbReference type="EC" id="1.11.1.-" evidence="1"/>